<dbReference type="InterPro" id="IPR036397">
    <property type="entry name" value="RNaseH_sf"/>
</dbReference>
<feature type="domain" description="Integrase catalytic" evidence="6">
    <location>
        <begin position="147"/>
        <end position="310"/>
    </location>
</feature>
<dbReference type="RefSeq" id="WP_072073363.1">
    <property type="nucleotide sequence ID" value="NZ_CDMW01000001.1"/>
</dbReference>
<sequence>MGYLHITIIDQLKIEAYLEAGFNLSYIATKLGFHRSSISREIKRCPNKYSAEEAQRQYEELSRLKGRKTACTSQMKKDIEGHLKASWSPEQIHGRYQYENKPIVSFKTIYNWIYNGQLEVSVETLRRKGKTREPHETRGKFIIGKPISKRPKEVKSRQNFGHWELDTMFSSRGKSKGCLATFVERKTRFYLAFKIPDRSARSMFSAIETLLKIFPKNFLKTFTSDRGKEFACYPQVEALGIDFYFADAYSSWQRGSNENSNGLLREYFPKRTNLTDITDESLVNALLAINHRPRKCLGYKTAFEALMDEF</sequence>
<organism evidence="7 8">
    <name type="scientific">Streptococcus sanguinis</name>
    <dbReference type="NCBI Taxonomy" id="1305"/>
    <lineage>
        <taxon>Bacteria</taxon>
        <taxon>Bacillati</taxon>
        <taxon>Bacillota</taxon>
        <taxon>Bacilli</taxon>
        <taxon>Lactobacillales</taxon>
        <taxon>Streptococcaceae</taxon>
        <taxon>Streptococcus</taxon>
    </lineage>
</organism>
<gene>
    <name evidence="7" type="ORF">SSV_0247</name>
</gene>
<dbReference type="Gene3D" id="3.30.420.10">
    <property type="entry name" value="Ribonuclease H-like superfamily/Ribonuclease H"/>
    <property type="match status" value="1"/>
</dbReference>
<keyword evidence="5" id="KW-0233">DNA recombination</keyword>
<keyword evidence="3" id="KW-0815">Transposition</keyword>
<dbReference type="GO" id="GO:0003677">
    <property type="term" value="F:DNA binding"/>
    <property type="evidence" value="ECO:0007669"/>
    <property type="project" value="UniProtKB-KW"/>
</dbReference>
<reference evidence="7 8" key="1">
    <citation type="submission" date="2015-01" db="EMBL/GenBank/DDBJ databases">
        <authorList>
            <person name="Pelicic Vladimir"/>
        </authorList>
    </citation>
    <scope>NUCLEOTIDE SEQUENCE [LARGE SCALE GENOMIC DNA]</scope>
    <source>
        <strain evidence="7 8">2908</strain>
    </source>
</reference>
<dbReference type="InterPro" id="IPR025246">
    <property type="entry name" value="IS30-like_HTH"/>
</dbReference>
<dbReference type="Pfam" id="PF13936">
    <property type="entry name" value="HTH_38"/>
    <property type="match status" value="1"/>
</dbReference>
<dbReference type="PROSITE" id="PS01043">
    <property type="entry name" value="TRANSPOSASE_IS30"/>
    <property type="match status" value="1"/>
</dbReference>
<dbReference type="InterPro" id="IPR051917">
    <property type="entry name" value="Transposase-Integrase"/>
</dbReference>
<dbReference type="GO" id="GO:0005829">
    <property type="term" value="C:cytosol"/>
    <property type="evidence" value="ECO:0007669"/>
    <property type="project" value="TreeGrafter"/>
</dbReference>
<dbReference type="InterPro" id="IPR053392">
    <property type="entry name" value="Transposase_IS30-like"/>
</dbReference>
<keyword evidence="4" id="KW-0238">DNA-binding</keyword>
<dbReference type="GO" id="GO:0006313">
    <property type="term" value="P:DNA transposition"/>
    <property type="evidence" value="ECO:0007669"/>
    <property type="project" value="InterPro"/>
</dbReference>
<dbReference type="Proteomes" id="UP000183504">
    <property type="component" value="Unassembled WGS sequence"/>
</dbReference>
<dbReference type="NCBIfam" id="NF033563">
    <property type="entry name" value="transpos_IS30"/>
    <property type="match status" value="1"/>
</dbReference>
<comment type="similarity">
    <text evidence="2">Belongs to the transposase IS30 family.</text>
</comment>
<dbReference type="InterPro" id="IPR001584">
    <property type="entry name" value="Integrase_cat-core"/>
</dbReference>
<dbReference type="GO" id="GO:0004803">
    <property type="term" value="F:transposase activity"/>
    <property type="evidence" value="ECO:0007669"/>
    <property type="project" value="InterPro"/>
</dbReference>
<evidence type="ECO:0000256" key="2">
    <source>
        <dbReference type="ARBA" id="ARBA00006363"/>
    </source>
</evidence>
<proteinExistence type="inferred from homology"/>
<accession>A0A0B7GNA0</accession>
<evidence type="ECO:0000256" key="1">
    <source>
        <dbReference type="ARBA" id="ARBA00002190"/>
    </source>
</evidence>
<dbReference type="EMBL" id="CDMW01000001">
    <property type="protein sequence ID" value="CEL89567.1"/>
    <property type="molecule type" value="Genomic_DNA"/>
</dbReference>
<evidence type="ECO:0000256" key="4">
    <source>
        <dbReference type="ARBA" id="ARBA00023125"/>
    </source>
</evidence>
<dbReference type="Pfam" id="PF00665">
    <property type="entry name" value="rve"/>
    <property type="match status" value="1"/>
</dbReference>
<evidence type="ECO:0000313" key="7">
    <source>
        <dbReference type="EMBL" id="CEL89567.1"/>
    </source>
</evidence>
<dbReference type="PANTHER" id="PTHR10948">
    <property type="entry name" value="TRANSPOSASE"/>
    <property type="match status" value="1"/>
</dbReference>
<dbReference type="AlphaFoldDB" id="A0A0B7GNA0"/>
<dbReference type="InterPro" id="IPR012337">
    <property type="entry name" value="RNaseH-like_sf"/>
</dbReference>
<dbReference type="InterPro" id="IPR001598">
    <property type="entry name" value="Transposase_IS30_CS"/>
</dbReference>
<comment type="function">
    <text evidence="1">Required for the transposition of the insertion element.</text>
</comment>
<evidence type="ECO:0000313" key="8">
    <source>
        <dbReference type="Proteomes" id="UP000183504"/>
    </source>
</evidence>
<dbReference type="PROSITE" id="PS50994">
    <property type="entry name" value="INTEGRASE"/>
    <property type="match status" value="1"/>
</dbReference>
<name>A0A0B7GNA0_STRSA</name>
<evidence type="ECO:0000256" key="5">
    <source>
        <dbReference type="ARBA" id="ARBA00023172"/>
    </source>
</evidence>
<dbReference type="GO" id="GO:0015074">
    <property type="term" value="P:DNA integration"/>
    <property type="evidence" value="ECO:0007669"/>
    <property type="project" value="InterPro"/>
</dbReference>
<protein>
    <submittedName>
        <fullName evidence="7">IS30-like transposase</fullName>
    </submittedName>
</protein>
<dbReference type="PANTHER" id="PTHR10948:SF23">
    <property type="entry name" value="TRANSPOSASE INSI FOR INSERTION SEQUENCE ELEMENT IS30A-RELATED"/>
    <property type="match status" value="1"/>
</dbReference>
<dbReference type="SUPFAM" id="SSF53098">
    <property type="entry name" value="Ribonuclease H-like"/>
    <property type="match status" value="1"/>
</dbReference>
<evidence type="ECO:0000256" key="3">
    <source>
        <dbReference type="ARBA" id="ARBA00022578"/>
    </source>
</evidence>
<evidence type="ECO:0000259" key="6">
    <source>
        <dbReference type="PROSITE" id="PS50994"/>
    </source>
</evidence>